<feature type="compositionally biased region" description="Basic and acidic residues" evidence="1">
    <location>
        <begin position="13"/>
        <end position="31"/>
    </location>
</feature>
<evidence type="ECO:0000313" key="3">
    <source>
        <dbReference type="EMBL" id="PRP87739.1"/>
    </source>
</evidence>
<keyword evidence="2" id="KW-0472">Membrane</keyword>
<feature type="region of interest" description="Disordered" evidence="1">
    <location>
        <begin position="1"/>
        <end position="205"/>
    </location>
</feature>
<feature type="transmembrane region" description="Helical" evidence="2">
    <location>
        <begin position="1894"/>
        <end position="1913"/>
    </location>
</feature>
<dbReference type="PANTHER" id="PTHR32102">
    <property type="entry name" value="DUF1084 DOMAIN-CONTAINING PROTEIN-RELATED"/>
    <property type="match status" value="1"/>
</dbReference>
<feature type="compositionally biased region" description="Polar residues" evidence="1">
    <location>
        <begin position="1984"/>
        <end position="1996"/>
    </location>
</feature>
<keyword evidence="2" id="KW-0812">Transmembrane</keyword>
<keyword evidence="2" id="KW-1133">Transmembrane helix</keyword>
<evidence type="ECO:0000256" key="1">
    <source>
        <dbReference type="SAM" id="MobiDB-lite"/>
    </source>
</evidence>
<evidence type="ECO:0000256" key="2">
    <source>
        <dbReference type="SAM" id="Phobius"/>
    </source>
</evidence>
<feature type="transmembrane region" description="Helical" evidence="2">
    <location>
        <begin position="1864"/>
        <end position="1888"/>
    </location>
</feature>
<dbReference type="OrthoDB" id="2109252at2759"/>
<evidence type="ECO:0008006" key="5">
    <source>
        <dbReference type="Google" id="ProtNLM"/>
    </source>
</evidence>
<organism evidence="3 4">
    <name type="scientific">Planoprotostelium fungivorum</name>
    <dbReference type="NCBI Taxonomy" id="1890364"/>
    <lineage>
        <taxon>Eukaryota</taxon>
        <taxon>Amoebozoa</taxon>
        <taxon>Evosea</taxon>
        <taxon>Variosea</taxon>
        <taxon>Cavosteliida</taxon>
        <taxon>Cavosteliaceae</taxon>
        <taxon>Planoprotostelium</taxon>
    </lineage>
</organism>
<gene>
    <name evidence="3" type="ORF">PROFUN_02439</name>
</gene>
<feature type="compositionally biased region" description="Basic and acidic residues" evidence="1">
    <location>
        <begin position="110"/>
        <end position="119"/>
    </location>
</feature>
<dbReference type="EMBL" id="MDYQ01000018">
    <property type="protein sequence ID" value="PRP87739.1"/>
    <property type="molecule type" value="Genomic_DNA"/>
</dbReference>
<evidence type="ECO:0000313" key="4">
    <source>
        <dbReference type="Proteomes" id="UP000241769"/>
    </source>
</evidence>
<comment type="caution">
    <text evidence="3">The sequence shown here is derived from an EMBL/GenBank/DDBJ whole genome shotgun (WGS) entry which is preliminary data.</text>
</comment>
<sequence>MMDCHYQSPSQMDEQRYLGNKEIERRYRSRSDPSGWFTCNAPGNPTIDPNYSIHRHVDLTVDDEDQWEDRWDKSAPPPTTKRTHKRDHLEQKKSTQPTTFSSSSQKKRRAEGLHHDRGVNKIANKLNMSSRPLKVRLSNKRKMTEERSVRTSGKKIRAEKEKEKKSREKKKEEGERKKKKEEGEKKRREEGEKKRREEEEKKRREEEIYENTVMSPLHIMAWQSMKSNLAYEQEFKTRELVVDHYLRAERQSPCIWNGAGIGKSKRRFTCGSTRALEIRTGVLKASEPRETRERRRVTRPDWTSISYIWLQMILAVTGEMLVLRLVGVCIIRVQQIVATATGKTASLLASYFRRTHHLDMMRQLLRCLVWAAFISHVASTLPPTSVEYTVKSAEALGTAMSFAQFSVVYNETLYYPEVTVCPTCAPQPITDCICDYTKQNACQLCTKCDASLCSRYDEKWTLLQDGVTLVGQTLGPSQTANYRFQLTGSSCSSLDVRVLSEYGNAVLLMDNRAPVTDTEFIRAVYFPDAILGLVQCAFEPSHKLGTYFLMVQAAATDVKFNITARSITPAEGDDTPPPCSPTLPDYSCIIPGVVETKTTDVAGFAELRQYNITRCEQISVAVYTDVDVDFYYDFDDVTPTTDGYWGSNNYGNDETAMFVCPSDFGRDWVMLNLFFNVWELNSNNTNTYSIVLRTNHTRDTLRLKRFDQVSYYQSRSLQSMYIARYNGTSSTCLAWQFGCINTWTLFPSTDSIPFYPVFSLLLRTGLWENLILNDTQISFPPAANVLSFAVLLNYTYNGVDSVFLDESQLSDVSVTVGPRIFSESSRGARAVYYPEKKVSECNYGRFSIVQNRLKRQLAMGQNTTLFPVLVASEISTASLAYSNDYYGCKALVQVLLDYDNSSVQLVNTTECVSPYLSDNYNADPCCSRLGRWDSDCVSRLVQIPSSRAQTNASTVSSLCGRGGDTSCVTSALADYLFISQTGSCTSSDGYNTEDYDLYRSCKDEYFSREALSCVSDADCTTWNNKCDVQRRTCVVDRERQGREFIACLLSSMNTLQKTDLATSWGLIYTDENSMIDRYYNLTLSMDCRPIPFTEPEAKYSLTVINAVCAGNYNCPSLSCEDSSCLIEENVCLNWCFDKVWEPQASVSSADCASSFTCNVNPAVCSNLTRSQCTTACTSQGDFCGWSEDGGNTYVKVLPQSTSSNCTGQICIVPNPIDETYQVYDNVTVAGCSEMGSCSLPCNLNAQPPGSSTDRLCQNERECENSGYCSVNSLIVGGGAEGACAMNRIYPATNTPWAAIFRLPFCLAPIEVDIPNSCLTYIYNASTCNGNSTGDRGGERWLVPYMTKESCEAEKGCYDVVSETASVGVNYAFTGKDQTSCLRSGATWKNHYTWTSGKWSPAVTRSVQWTSPSVTNSNTFRSGLNFKSAQDIFFQVIEGTGTSNVIKNSAVCRASTSDYLDVISCSCGTGGSSQCYSSLPAAIPSGKGSMCSNTTGTLTGDNNFIRYNENSVALGCISVVLSTVSSLQFLGKKMKTVPPFIDTRQSRTFSVENGRGVTIGVLQGDGVAIAYDSPVLGTVQVCIGLRDIGADSQSYTTFDFARSDSSLTGLTPMNVNVSMIQVSSGRFLCSEILNSSINQMYFPIVRVREWREATLLDTAPLELVLADILGSFYILTAALAFIVSCIILYITLKKKREYVINDCINPFIFAFCVIRGIYFLSSLDGVVTTFVLIALPHFLHFTAFTLIVLFWMVMAGGLLSVTPKGIFRLGVRLVIIVNAILYILFIVLLITFYEISKGIVNECGGRSLSAFNSLNHKDQIVSLTYAIAIAVISLVMGVLFIIYGLRLYSLMLENDTRGTTPKKVILTNTIVFSVTFILHSIFIIIIFTVNNISPIFSFVGLALTELLPCLYFTYNTFNKIGGFVFIGRTISSCRRSLLDETRGPNQPQANNLRMTDLRGGSTAQSLQSQNTIEASYESSVHGDSAVTNSGADQSTSGEGPASVYGD</sequence>
<accession>A0A2P6NUV3</accession>
<feature type="compositionally biased region" description="Low complexity" evidence="1">
    <location>
        <begin position="94"/>
        <end position="104"/>
    </location>
</feature>
<keyword evidence="4" id="KW-1185">Reference proteome</keyword>
<reference evidence="3 4" key="1">
    <citation type="journal article" date="2018" name="Genome Biol. Evol.">
        <title>Multiple Roots of Fruiting Body Formation in Amoebozoa.</title>
        <authorList>
            <person name="Hillmann F."/>
            <person name="Forbes G."/>
            <person name="Novohradska S."/>
            <person name="Ferling I."/>
            <person name="Riege K."/>
            <person name="Groth M."/>
            <person name="Westermann M."/>
            <person name="Marz M."/>
            <person name="Spaller T."/>
            <person name="Winckler T."/>
            <person name="Schaap P."/>
            <person name="Glockner G."/>
        </authorList>
    </citation>
    <scope>NUCLEOTIDE SEQUENCE [LARGE SCALE GENOMIC DNA]</scope>
    <source>
        <strain evidence="3 4">Jena</strain>
    </source>
</reference>
<feature type="transmembrane region" description="Helical" evidence="2">
    <location>
        <begin position="1737"/>
        <end position="1760"/>
    </location>
</feature>
<dbReference type="STRING" id="1890364.A0A2P6NUV3"/>
<protein>
    <recommendedName>
        <fullName evidence="5">THH1/TOM1/TOM3 domain-containing protein</fullName>
    </recommendedName>
</protein>
<dbReference type="GO" id="GO:0006935">
    <property type="term" value="P:chemotaxis"/>
    <property type="evidence" value="ECO:0007669"/>
    <property type="project" value="TreeGrafter"/>
</dbReference>
<feature type="compositionally biased region" description="Basic and acidic residues" evidence="1">
    <location>
        <begin position="156"/>
        <end position="205"/>
    </location>
</feature>
<feature type="transmembrane region" description="Helical" evidence="2">
    <location>
        <begin position="1671"/>
        <end position="1691"/>
    </location>
</feature>
<dbReference type="InParanoid" id="A0A2P6NUV3"/>
<dbReference type="Proteomes" id="UP000241769">
    <property type="component" value="Unassembled WGS sequence"/>
</dbReference>
<dbReference type="PANTHER" id="PTHR32102:SF17">
    <property type="entry name" value="THH1_TOM1_TOM3 DOMAIN-CONTAINING PROTEIN"/>
    <property type="match status" value="1"/>
</dbReference>
<feature type="compositionally biased region" description="Polar residues" evidence="1">
    <location>
        <begin position="1965"/>
        <end position="1977"/>
    </location>
</feature>
<feature type="transmembrane region" description="Helical" evidence="2">
    <location>
        <begin position="1772"/>
        <end position="1792"/>
    </location>
</feature>
<feature type="transmembrane region" description="Helical" evidence="2">
    <location>
        <begin position="1822"/>
        <end position="1844"/>
    </location>
</feature>
<feature type="region of interest" description="Disordered" evidence="1">
    <location>
        <begin position="1965"/>
        <end position="2005"/>
    </location>
</feature>
<proteinExistence type="predicted"/>
<name>A0A2P6NUV3_9EUKA</name>
<dbReference type="FunCoup" id="A0A2P6NUV3">
    <property type="interactions" value="20"/>
</dbReference>